<dbReference type="InParanoid" id="A0A0N7KEZ8"/>
<reference evidence="2 3" key="3">
    <citation type="journal article" date="2013" name="Rice">
        <title>Improvement of the Oryza sativa Nipponbare reference genome using next generation sequence and optical map data.</title>
        <authorList>
            <person name="Kawahara Y."/>
            <person name="de la Bastide M."/>
            <person name="Hamilton J.P."/>
            <person name="Kanamori H."/>
            <person name="McCombie W.R."/>
            <person name="Ouyang S."/>
            <person name="Schwartz D.C."/>
            <person name="Tanaka T."/>
            <person name="Wu J."/>
            <person name="Zhou S."/>
            <person name="Childs K.L."/>
            <person name="Davidson R.M."/>
            <person name="Lin H."/>
            <person name="Quesada-Ocampo L."/>
            <person name="Vaillancourt B."/>
            <person name="Sakai H."/>
            <person name="Lee S.S."/>
            <person name="Kim J."/>
            <person name="Numa H."/>
            <person name="Itoh T."/>
            <person name="Buell C.R."/>
            <person name="Matsumoto T."/>
        </authorList>
    </citation>
    <scope>NUCLEOTIDE SEQUENCE [LARGE SCALE GENOMIC DNA]</scope>
    <source>
        <strain evidence="3">cv. Nipponbare</strain>
    </source>
</reference>
<feature type="compositionally biased region" description="Basic and acidic residues" evidence="1">
    <location>
        <begin position="107"/>
        <end position="122"/>
    </location>
</feature>
<evidence type="ECO:0000313" key="3">
    <source>
        <dbReference type="Proteomes" id="UP000059680"/>
    </source>
</evidence>
<protein>
    <submittedName>
        <fullName evidence="2">Os02g0235701 protein</fullName>
    </submittedName>
</protein>
<evidence type="ECO:0000256" key="1">
    <source>
        <dbReference type="SAM" id="MobiDB-lite"/>
    </source>
</evidence>
<organism evidence="2 3">
    <name type="scientific">Oryza sativa subsp. japonica</name>
    <name type="common">Rice</name>
    <dbReference type="NCBI Taxonomy" id="39947"/>
    <lineage>
        <taxon>Eukaryota</taxon>
        <taxon>Viridiplantae</taxon>
        <taxon>Streptophyta</taxon>
        <taxon>Embryophyta</taxon>
        <taxon>Tracheophyta</taxon>
        <taxon>Spermatophyta</taxon>
        <taxon>Magnoliopsida</taxon>
        <taxon>Liliopsida</taxon>
        <taxon>Poales</taxon>
        <taxon>Poaceae</taxon>
        <taxon>BOP clade</taxon>
        <taxon>Oryzoideae</taxon>
        <taxon>Oryzeae</taxon>
        <taxon>Oryzinae</taxon>
        <taxon>Oryza</taxon>
        <taxon>Oryza sativa</taxon>
    </lineage>
</organism>
<dbReference type="AlphaFoldDB" id="A0A0N7KEZ8"/>
<name>A0A0N7KEZ8_ORYSJ</name>
<gene>
    <name evidence="2" type="ordered locus">Os02g0235701</name>
    <name evidence="2" type="ORF">OSNPB_020235701</name>
</gene>
<dbReference type="Proteomes" id="UP000059680">
    <property type="component" value="Chromosome 2"/>
</dbReference>
<feature type="non-terminal residue" evidence="2">
    <location>
        <position position="135"/>
    </location>
</feature>
<dbReference type="EMBL" id="AP014958">
    <property type="protein sequence ID" value="BAS77817.1"/>
    <property type="molecule type" value="Genomic_DNA"/>
</dbReference>
<reference evidence="3" key="1">
    <citation type="journal article" date="2005" name="Nature">
        <title>The map-based sequence of the rice genome.</title>
        <authorList>
            <consortium name="International rice genome sequencing project (IRGSP)"/>
            <person name="Matsumoto T."/>
            <person name="Wu J."/>
            <person name="Kanamori H."/>
            <person name="Katayose Y."/>
            <person name="Fujisawa M."/>
            <person name="Namiki N."/>
            <person name="Mizuno H."/>
            <person name="Yamamoto K."/>
            <person name="Antonio B.A."/>
            <person name="Baba T."/>
            <person name="Sakata K."/>
            <person name="Nagamura Y."/>
            <person name="Aoki H."/>
            <person name="Arikawa K."/>
            <person name="Arita K."/>
            <person name="Bito T."/>
            <person name="Chiden Y."/>
            <person name="Fujitsuka N."/>
            <person name="Fukunaka R."/>
            <person name="Hamada M."/>
            <person name="Harada C."/>
            <person name="Hayashi A."/>
            <person name="Hijishita S."/>
            <person name="Honda M."/>
            <person name="Hosokawa S."/>
            <person name="Ichikawa Y."/>
            <person name="Idonuma A."/>
            <person name="Iijima M."/>
            <person name="Ikeda M."/>
            <person name="Ikeno M."/>
            <person name="Ito K."/>
            <person name="Ito S."/>
            <person name="Ito T."/>
            <person name="Ito Y."/>
            <person name="Ito Y."/>
            <person name="Iwabuchi A."/>
            <person name="Kamiya K."/>
            <person name="Karasawa W."/>
            <person name="Kurita K."/>
            <person name="Katagiri S."/>
            <person name="Kikuta A."/>
            <person name="Kobayashi H."/>
            <person name="Kobayashi N."/>
            <person name="Machita K."/>
            <person name="Maehara T."/>
            <person name="Masukawa M."/>
            <person name="Mizubayashi T."/>
            <person name="Mukai Y."/>
            <person name="Nagasaki H."/>
            <person name="Nagata Y."/>
            <person name="Naito S."/>
            <person name="Nakashima M."/>
            <person name="Nakama Y."/>
            <person name="Nakamichi Y."/>
            <person name="Nakamura M."/>
            <person name="Meguro A."/>
            <person name="Negishi M."/>
            <person name="Ohta I."/>
            <person name="Ohta T."/>
            <person name="Okamoto M."/>
            <person name="Ono N."/>
            <person name="Saji S."/>
            <person name="Sakaguchi M."/>
            <person name="Sakai K."/>
            <person name="Shibata M."/>
            <person name="Shimokawa T."/>
            <person name="Song J."/>
            <person name="Takazaki Y."/>
            <person name="Terasawa K."/>
            <person name="Tsugane M."/>
            <person name="Tsuji K."/>
            <person name="Ueda S."/>
            <person name="Waki K."/>
            <person name="Yamagata H."/>
            <person name="Yamamoto M."/>
            <person name="Yamamoto S."/>
            <person name="Yamane H."/>
            <person name="Yoshiki S."/>
            <person name="Yoshihara R."/>
            <person name="Yukawa K."/>
            <person name="Zhong H."/>
            <person name="Yano M."/>
            <person name="Yuan Q."/>
            <person name="Ouyang S."/>
            <person name="Liu J."/>
            <person name="Jones K.M."/>
            <person name="Gansberger K."/>
            <person name="Moffat K."/>
            <person name="Hill J."/>
            <person name="Bera J."/>
            <person name="Fadrosh D."/>
            <person name="Jin S."/>
            <person name="Johri S."/>
            <person name="Kim M."/>
            <person name="Overton L."/>
            <person name="Reardon M."/>
            <person name="Tsitrin T."/>
            <person name="Vuong H."/>
            <person name="Weaver B."/>
            <person name="Ciecko A."/>
            <person name="Tallon L."/>
            <person name="Jackson J."/>
            <person name="Pai G."/>
            <person name="Aken S.V."/>
            <person name="Utterback T."/>
            <person name="Reidmuller S."/>
            <person name="Feldblyum T."/>
            <person name="Hsiao J."/>
            <person name="Zismann V."/>
            <person name="Iobst S."/>
            <person name="de Vazeille A.R."/>
            <person name="Buell C.R."/>
            <person name="Ying K."/>
            <person name="Li Y."/>
            <person name="Lu T."/>
            <person name="Huang Y."/>
            <person name="Zhao Q."/>
            <person name="Feng Q."/>
            <person name="Zhang L."/>
            <person name="Zhu J."/>
            <person name="Weng Q."/>
            <person name="Mu J."/>
            <person name="Lu Y."/>
            <person name="Fan D."/>
            <person name="Liu Y."/>
            <person name="Guan J."/>
            <person name="Zhang Y."/>
            <person name="Yu S."/>
            <person name="Liu X."/>
            <person name="Zhang Y."/>
            <person name="Hong G."/>
            <person name="Han B."/>
            <person name="Choisne N."/>
            <person name="Demange N."/>
            <person name="Orjeda G."/>
            <person name="Samain S."/>
            <person name="Cattolico L."/>
            <person name="Pelletier E."/>
            <person name="Couloux A."/>
            <person name="Segurens B."/>
            <person name="Wincker P."/>
            <person name="D'Hont A."/>
            <person name="Scarpelli C."/>
            <person name="Weissenbach J."/>
            <person name="Salanoubat M."/>
            <person name="Quetier F."/>
            <person name="Yu Y."/>
            <person name="Kim H.R."/>
            <person name="Rambo T."/>
            <person name="Currie J."/>
            <person name="Collura K."/>
            <person name="Luo M."/>
            <person name="Yang T."/>
            <person name="Ammiraju J.S.S."/>
            <person name="Engler F."/>
            <person name="Soderlund C."/>
            <person name="Wing R.A."/>
            <person name="Palmer L.E."/>
            <person name="de la Bastide M."/>
            <person name="Spiegel L."/>
            <person name="Nascimento L."/>
            <person name="Zutavern T."/>
            <person name="O'Shaughnessy A."/>
            <person name="Dike S."/>
            <person name="Dedhia N."/>
            <person name="Preston R."/>
            <person name="Balija V."/>
            <person name="McCombie W.R."/>
            <person name="Chow T."/>
            <person name="Chen H."/>
            <person name="Chung M."/>
            <person name="Chen C."/>
            <person name="Shaw J."/>
            <person name="Wu H."/>
            <person name="Hsiao K."/>
            <person name="Chao Y."/>
            <person name="Chu M."/>
            <person name="Cheng C."/>
            <person name="Hour A."/>
            <person name="Lee P."/>
            <person name="Lin S."/>
            <person name="Lin Y."/>
            <person name="Liou J."/>
            <person name="Liu S."/>
            <person name="Hsing Y."/>
            <person name="Raghuvanshi S."/>
            <person name="Mohanty A."/>
            <person name="Bharti A.K."/>
            <person name="Gaur A."/>
            <person name="Gupta V."/>
            <person name="Kumar D."/>
            <person name="Ravi V."/>
            <person name="Vij S."/>
            <person name="Kapur A."/>
            <person name="Khurana P."/>
            <person name="Khurana P."/>
            <person name="Khurana J.P."/>
            <person name="Tyagi A.K."/>
            <person name="Gaikwad K."/>
            <person name="Singh A."/>
            <person name="Dalal V."/>
            <person name="Srivastava S."/>
            <person name="Dixit A."/>
            <person name="Pal A.K."/>
            <person name="Ghazi I.A."/>
            <person name="Yadav M."/>
            <person name="Pandit A."/>
            <person name="Bhargava A."/>
            <person name="Sureshbabu K."/>
            <person name="Batra K."/>
            <person name="Sharma T.R."/>
            <person name="Mohapatra T."/>
            <person name="Singh N.K."/>
            <person name="Messing J."/>
            <person name="Nelson A.B."/>
            <person name="Fuks G."/>
            <person name="Kavchok S."/>
            <person name="Keizer G."/>
            <person name="Linton E."/>
            <person name="Llaca V."/>
            <person name="Song R."/>
            <person name="Tanyolac B."/>
            <person name="Young S."/>
            <person name="Ho-Il K."/>
            <person name="Hahn J.H."/>
            <person name="Sangsakoo G."/>
            <person name="Vanavichit A."/>
            <person name="de Mattos Luiz.A.T."/>
            <person name="Zimmer P.D."/>
            <person name="Malone G."/>
            <person name="Dellagostin O."/>
            <person name="de Oliveira A.C."/>
            <person name="Bevan M."/>
            <person name="Bancroft I."/>
            <person name="Minx P."/>
            <person name="Cordum H."/>
            <person name="Wilson R."/>
            <person name="Cheng Z."/>
            <person name="Jin W."/>
            <person name="Jiang J."/>
            <person name="Leong S.A."/>
            <person name="Iwama H."/>
            <person name="Gojobori T."/>
            <person name="Itoh T."/>
            <person name="Niimura Y."/>
            <person name="Fujii Y."/>
            <person name="Habara T."/>
            <person name="Sakai H."/>
            <person name="Sato Y."/>
            <person name="Wilson G."/>
            <person name="Kumar K."/>
            <person name="McCouch S."/>
            <person name="Juretic N."/>
            <person name="Hoen D."/>
            <person name="Wright S."/>
            <person name="Bruskiewich R."/>
            <person name="Bureau T."/>
            <person name="Miyao A."/>
            <person name="Hirochika H."/>
            <person name="Nishikawa T."/>
            <person name="Kadowaki K."/>
            <person name="Sugiura M."/>
            <person name="Burr B."/>
            <person name="Sasaki T."/>
        </authorList>
    </citation>
    <scope>NUCLEOTIDE SEQUENCE [LARGE SCALE GENOMIC DNA]</scope>
    <source>
        <strain evidence="3">cv. Nipponbare</strain>
    </source>
</reference>
<reference evidence="2 3" key="2">
    <citation type="journal article" date="2013" name="Plant Cell Physiol.">
        <title>Rice Annotation Project Database (RAP-DB): an integrative and interactive database for rice genomics.</title>
        <authorList>
            <person name="Sakai H."/>
            <person name="Lee S.S."/>
            <person name="Tanaka T."/>
            <person name="Numa H."/>
            <person name="Kim J."/>
            <person name="Kawahara Y."/>
            <person name="Wakimoto H."/>
            <person name="Yang C.C."/>
            <person name="Iwamoto M."/>
            <person name="Abe T."/>
            <person name="Yamada Y."/>
            <person name="Muto A."/>
            <person name="Inokuchi H."/>
            <person name="Ikemura T."/>
            <person name="Matsumoto T."/>
            <person name="Sasaki T."/>
            <person name="Itoh T."/>
        </authorList>
    </citation>
    <scope>NUCLEOTIDE SEQUENCE [LARGE SCALE GENOMIC DNA]</scope>
    <source>
        <strain evidence="3">cv. Nipponbare</strain>
    </source>
</reference>
<proteinExistence type="predicted"/>
<dbReference type="Gramene" id="Os02t0235701-00">
    <property type="protein sequence ID" value="Os02t0235701-00"/>
    <property type="gene ID" value="Os02g0235701"/>
</dbReference>
<dbReference type="PaxDb" id="39947-A0A0N7KEZ8"/>
<sequence length="135" mass="14532">PGTTSWHPPWSPGAGSQRETCTSDDGQHGSQHAQAQHRSPFHRYLVTGPLLDAKINVLLDTEAEASGVTEVPPEQLVLLDLEPALQQLHRLLPSHRHVARDLLVTPDSERPHGVPRCKESAPRKLSGVGDLGGAG</sequence>
<feature type="region of interest" description="Disordered" evidence="1">
    <location>
        <begin position="1"/>
        <end position="39"/>
    </location>
</feature>
<feature type="region of interest" description="Disordered" evidence="1">
    <location>
        <begin position="105"/>
        <end position="135"/>
    </location>
</feature>
<keyword evidence="3" id="KW-1185">Reference proteome</keyword>
<feature type="compositionally biased region" description="Low complexity" evidence="1">
    <location>
        <begin position="28"/>
        <end position="37"/>
    </location>
</feature>
<accession>A0A0N7KEZ8</accession>
<evidence type="ECO:0000313" key="2">
    <source>
        <dbReference type="EMBL" id="BAS77817.1"/>
    </source>
</evidence>